<keyword evidence="5" id="KW-0547">Nucleotide-binding</keyword>
<feature type="compositionally biased region" description="Low complexity" evidence="11">
    <location>
        <begin position="794"/>
        <end position="831"/>
    </location>
</feature>
<protein>
    <recommendedName>
        <fullName evidence="2">non-specific serine/threonine protein kinase</fullName>
        <ecNumber evidence="2">2.7.11.1</ecNumber>
    </recommendedName>
</protein>
<evidence type="ECO:0000256" key="1">
    <source>
        <dbReference type="ARBA" id="ARBA00001946"/>
    </source>
</evidence>
<feature type="compositionally biased region" description="Polar residues" evidence="11">
    <location>
        <begin position="941"/>
        <end position="951"/>
    </location>
</feature>
<keyword evidence="7" id="KW-0067">ATP-binding</keyword>
<dbReference type="Pfam" id="PF24889">
    <property type="entry name" value="CCTL2_WNK"/>
    <property type="match status" value="1"/>
</dbReference>
<feature type="compositionally biased region" description="Basic and acidic residues" evidence="11">
    <location>
        <begin position="964"/>
        <end position="978"/>
    </location>
</feature>
<feature type="region of interest" description="Disordered" evidence="11">
    <location>
        <begin position="854"/>
        <end position="992"/>
    </location>
</feature>
<comment type="caution">
    <text evidence="15">The sequence shown here is derived from an EMBL/GenBank/DDBJ whole genome shotgun (WGS) entry which is preliminary data.</text>
</comment>
<evidence type="ECO:0000256" key="9">
    <source>
        <dbReference type="ARBA" id="ARBA00048679"/>
    </source>
</evidence>
<evidence type="ECO:0000259" key="14">
    <source>
        <dbReference type="Pfam" id="PF24889"/>
    </source>
</evidence>
<evidence type="ECO:0000256" key="2">
    <source>
        <dbReference type="ARBA" id="ARBA00012513"/>
    </source>
</evidence>
<feature type="domain" description="Serine/threonine-protein kinase OSR1/WNK CCT" evidence="13">
    <location>
        <begin position="51"/>
        <end position="114"/>
    </location>
</feature>
<feature type="region of interest" description="Disordered" evidence="11">
    <location>
        <begin position="508"/>
        <end position="533"/>
    </location>
</feature>
<evidence type="ECO:0000256" key="3">
    <source>
        <dbReference type="ARBA" id="ARBA00022527"/>
    </source>
</evidence>
<keyword evidence="12" id="KW-0812">Transmembrane</keyword>
<keyword evidence="3" id="KW-0723">Serine/threonine-protein kinase</keyword>
<evidence type="ECO:0000256" key="12">
    <source>
        <dbReference type="SAM" id="Phobius"/>
    </source>
</evidence>
<feature type="domain" description="Serine/threonine-protein kinase WNK CCTL2" evidence="14">
    <location>
        <begin position="358"/>
        <end position="429"/>
    </location>
</feature>
<gene>
    <name evidence="15" type="ORF">DPX16_16225</name>
</gene>
<feature type="compositionally biased region" description="Polar residues" evidence="11">
    <location>
        <begin position="298"/>
        <end position="328"/>
    </location>
</feature>
<feature type="region of interest" description="Disordered" evidence="11">
    <location>
        <begin position="298"/>
        <end position="349"/>
    </location>
</feature>
<feature type="compositionally biased region" description="Pro residues" evidence="11">
    <location>
        <begin position="271"/>
        <end position="282"/>
    </location>
</feature>
<feature type="region of interest" description="Disordered" evidence="11">
    <location>
        <begin position="122"/>
        <end position="209"/>
    </location>
</feature>
<comment type="catalytic activity">
    <reaction evidence="8">
        <text>L-threonyl-[protein] + ATP = O-phospho-L-threonyl-[protein] + ADP + H(+)</text>
        <dbReference type="Rhea" id="RHEA:46608"/>
        <dbReference type="Rhea" id="RHEA-COMP:11060"/>
        <dbReference type="Rhea" id="RHEA-COMP:11605"/>
        <dbReference type="ChEBI" id="CHEBI:15378"/>
        <dbReference type="ChEBI" id="CHEBI:30013"/>
        <dbReference type="ChEBI" id="CHEBI:30616"/>
        <dbReference type="ChEBI" id="CHEBI:61977"/>
        <dbReference type="ChEBI" id="CHEBI:456216"/>
        <dbReference type="EC" id="2.7.11.1"/>
    </reaction>
</comment>
<dbReference type="Pfam" id="PF12202">
    <property type="entry name" value="OSR1_C"/>
    <property type="match status" value="1"/>
</dbReference>
<feature type="compositionally biased region" description="Pro residues" evidence="11">
    <location>
        <begin position="875"/>
        <end position="891"/>
    </location>
</feature>
<feature type="compositionally biased region" description="Low complexity" evidence="11">
    <location>
        <begin position="598"/>
        <end position="607"/>
    </location>
</feature>
<feature type="coiled-coil region" evidence="10">
    <location>
        <begin position="1027"/>
        <end position="1069"/>
    </location>
</feature>
<sequence>MDQCSVYLDQLAPLNLNLYTIQDLLEHTFFQENNGVHVELAEEDDMVKSGLKLWLRMDDTKKLHGKYKDNNAIEFLFELYKDVPEEVAQEMVVLGFVCEADYKLVAKAIRDRVTAIKRQREKLRRQAEEVQRRRQEEVIEEEPEPSLEAESSVSNPPAPKPPIETPVSTPTQAPPTVTVSGPISLPANESLDSGFNASFATEPEEPDADQQQHFNIRHASYSSATSDCETDGYLSPSGLQEPSESRASVTNQPSTAPQPTSGAPRVETPPIEAPPTEAPPTPAAAIPALRFPSSIAVSQNTERTQSGSASGFSSPVDSYASDVTSGLSDGNEGLSEKSGKGQNKRTGTKLLRKRARSRLRITGLSDKVDRVVECQLQTHNSKMVTFKFDLDGDNPEDIATVMVHNEFILPGEREGFIHRMRDIIRRAEALMRREPLEPLGPRDNAHLPYLSGVGTLSASQPNLYTQGLARTHSSSSLPDYACPVTRGSSLTLSADFYVDPDAVPPVRPLRSQSFHTTGSSQTYQSSVPNYPQYSHPDVLPHLPNQMSGVAPQFTKPPYVQNTHFPYPYQMDHSSLKSSLNPSPLTRVPSNPARGGGEVSSSSSSSSVVSPVQQCYEMAPQAESNTLPLPVAPPPGSQAAGMWPSPSQQPFISLANVLSLAMNFAQSIIPAGSIPQGFHPQMTPQPGYGPMYPAQHANMSNSDTPYHQGAMSGQYMDMFQYPAHTQIPAPVPEPQEGNQTVSPTVVPLGEARTGMTPEIKQPVPTNPSSSPVSRSSPLAESQSNLIGQLRERTDSSASSTRTPSTTSSPASSTSPSPQNTVSPPVPRSSPTLSMSLAVSETNNIAAKSRLSPISEEKKSIVTVGRFQVSPSKEIPIPTPSPTPSLTPTPTPTATPTSTPAQTCPIKVPQILPPTHNSQSDSSTDLQAEPESSHSSLDKSPPHTKQPSETLHCSDSAPLWTGETNTLDRKVVEPDEGRGGEEEEEVEEETERRRRRISVSLLDSSAGSPQFSLNQPWMSYTRSTSYASSDETESEDEGMYEELQELRERHVAEVQALQASQKQEIEELYKRMGKVPPPGIVSPAAMLSSRQRRLSKSGGYPTSRRNSLQRLEILPPTGTIGIIQKNSVSGSSSGSQERTSKGVTFATDYARIVSVTTDLLFTFIDYYLSAPLFFFFGLFFTPINGILILDVRCTDLPFYLSNSDFFC</sequence>
<organism evidence="15 16">
    <name type="scientific">Anabarilius grahami</name>
    <name type="common">Kanglang fish</name>
    <name type="synonym">Barilius grahami</name>
    <dbReference type="NCBI Taxonomy" id="495550"/>
    <lineage>
        <taxon>Eukaryota</taxon>
        <taxon>Metazoa</taxon>
        <taxon>Chordata</taxon>
        <taxon>Craniata</taxon>
        <taxon>Vertebrata</taxon>
        <taxon>Euteleostomi</taxon>
        <taxon>Actinopterygii</taxon>
        <taxon>Neopterygii</taxon>
        <taxon>Teleostei</taxon>
        <taxon>Ostariophysi</taxon>
        <taxon>Cypriniformes</taxon>
        <taxon>Xenocyprididae</taxon>
        <taxon>Xenocypridinae</taxon>
        <taxon>Xenocypridinae incertae sedis</taxon>
        <taxon>Anabarilius</taxon>
    </lineage>
</organism>
<keyword evidence="6 15" id="KW-0418">Kinase</keyword>
<feature type="compositionally biased region" description="Low complexity" evidence="11">
    <location>
        <begin position="761"/>
        <end position="776"/>
    </location>
</feature>
<feature type="compositionally biased region" description="Polar residues" evidence="11">
    <location>
        <begin position="913"/>
        <end position="924"/>
    </location>
</feature>
<proteinExistence type="predicted"/>
<comment type="cofactor">
    <cofactor evidence="1">
        <name>Mg(2+)</name>
        <dbReference type="ChEBI" id="CHEBI:18420"/>
    </cofactor>
</comment>
<dbReference type="FunFam" id="3.10.20.90:FF:000127">
    <property type="entry name" value="serine/threonine-protein kinase WNK4 isoform X1"/>
    <property type="match status" value="1"/>
</dbReference>
<feature type="compositionally biased region" description="Basic and acidic residues" evidence="11">
    <location>
        <begin position="124"/>
        <end position="137"/>
    </location>
</feature>
<feature type="compositionally biased region" description="Polar residues" evidence="11">
    <location>
        <begin position="237"/>
        <end position="261"/>
    </location>
</feature>
<keyword evidence="12" id="KW-1133">Transmembrane helix</keyword>
<feature type="transmembrane region" description="Helical" evidence="12">
    <location>
        <begin position="1164"/>
        <end position="1187"/>
    </location>
</feature>
<feature type="region of interest" description="Disordered" evidence="11">
    <location>
        <begin position="754"/>
        <end position="831"/>
    </location>
</feature>
<feature type="compositionally biased region" description="Polar residues" evidence="11">
    <location>
        <begin position="166"/>
        <end position="181"/>
    </location>
</feature>
<dbReference type="EMBL" id="RJVU01078493">
    <property type="protein sequence ID" value="ROI15796.1"/>
    <property type="molecule type" value="Genomic_DNA"/>
</dbReference>
<evidence type="ECO:0000313" key="15">
    <source>
        <dbReference type="EMBL" id="ROI15796.1"/>
    </source>
</evidence>
<evidence type="ECO:0000256" key="4">
    <source>
        <dbReference type="ARBA" id="ARBA00022679"/>
    </source>
</evidence>
<feature type="compositionally biased region" description="Polar residues" evidence="11">
    <location>
        <begin position="510"/>
        <end position="532"/>
    </location>
</feature>
<evidence type="ECO:0000256" key="5">
    <source>
        <dbReference type="ARBA" id="ARBA00022741"/>
    </source>
</evidence>
<feature type="compositionally biased region" description="Low complexity" evidence="11">
    <location>
        <begin position="892"/>
        <end position="903"/>
    </location>
</feature>
<dbReference type="InterPro" id="IPR050588">
    <property type="entry name" value="WNK_Ser-Thr_kinase"/>
</dbReference>
<dbReference type="InterPro" id="IPR056865">
    <property type="entry name" value="CCTL2_WNK"/>
</dbReference>
<dbReference type="PANTHER" id="PTHR13902">
    <property type="entry name" value="SERINE/THREONINE-PROTEIN KINASE WNK WITH NO LYSINE -RELATED"/>
    <property type="match status" value="1"/>
</dbReference>
<dbReference type="GO" id="GO:0005524">
    <property type="term" value="F:ATP binding"/>
    <property type="evidence" value="ECO:0007669"/>
    <property type="project" value="UniProtKB-KW"/>
</dbReference>
<dbReference type="Proteomes" id="UP000281406">
    <property type="component" value="Unassembled WGS sequence"/>
</dbReference>
<dbReference type="Gene3D" id="3.10.20.90">
    <property type="entry name" value="Phosphatidylinositol 3-kinase Catalytic Subunit, Chain A, domain 1"/>
    <property type="match status" value="2"/>
</dbReference>
<evidence type="ECO:0000313" key="16">
    <source>
        <dbReference type="Proteomes" id="UP000281406"/>
    </source>
</evidence>
<feature type="compositionally biased region" description="Acidic residues" evidence="11">
    <location>
        <begin position="138"/>
        <end position="147"/>
    </location>
</feature>
<dbReference type="FunFam" id="3.10.20.90:FF:000007">
    <property type="entry name" value="Serine/threonine-protein kinase WNK1 isoform 1"/>
    <property type="match status" value="1"/>
</dbReference>
<dbReference type="EC" id="2.7.11.1" evidence="2"/>
<name>A0A3N0XEI4_ANAGA</name>
<feature type="compositionally biased region" description="Low complexity" evidence="11">
    <location>
        <begin position="575"/>
        <end position="584"/>
    </location>
</feature>
<keyword evidence="16" id="KW-1185">Reference proteome</keyword>
<evidence type="ECO:0000256" key="7">
    <source>
        <dbReference type="ARBA" id="ARBA00022840"/>
    </source>
</evidence>
<evidence type="ECO:0000256" key="10">
    <source>
        <dbReference type="SAM" id="Coils"/>
    </source>
</evidence>
<keyword evidence="4" id="KW-0808">Transferase</keyword>
<accession>A0A3N0XEI4</accession>
<dbReference type="GO" id="GO:0004674">
    <property type="term" value="F:protein serine/threonine kinase activity"/>
    <property type="evidence" value="ECO:0007669"/>
    <property type="project" value="UniProtKB-KW"/>
</dbReference>
<feature type="region of interest" description="Disordered" evidence="11">
    <location>
        <begin position="570"/>
        <end position="607"/>
    </location>
</feature>
<feature type="compositionally biased region" description="Polar residues" evidence="11">
    <location>
        <begin position="190"/>
        <end position="199"/>
    </location>
</feature>
<dbReference type="InterPro" id="IPR024678">
    <property type="entry name" value="Kinase_OSR1/WNK_CCT"/>
</dbReference>
<feature type="region of interest" description="Disordered" evidence="11">
    <location>
        <begin position="221"/>
        <end position="284"/>
    </location>
</feature>
<evidence type="ECO:0000259" key="13">
    <source>
        <dbReference type="Pfam" id="PF12202"/>
    </source>
</evidence>
<dbReference type="AlphaFoldDB" id="A0A3N0XEI4"/>
<dbReference type="OrthoDB" id="4062651at2759"/>
<reference evidence="15 16" key="1">
    <citation type="submission" date="2018-10" db="EMBL/GenBank/DDBJ databases">
        <title>Genome assembly for a Yunnan-Guizhou Plateau 3E fish, Anabarilius grahami (Regan), and its evolutionary and genetic applications.</title>
        <authorList>
            <person name="Jiang W."/>
        </authorList>
    </citation>
    <scope>NUCLEOTIDE SEQUENCE [LARGE SCALE GENOMIC DNA]</scope>
    <source>
        <strain evidence="15">AG-KIZ</strain>
        <tissue evidence="15">Muscle</tissue>
    </source>
</reference>
<keyword evidence="12" id="KW-0472">Membrane</keyword>
<comment type="catalytic activity">
    <reaction evidence="9">
        <text>L-seryl-[protein] + ATP = O-phospho-L-seryl-[protein] + ADP + H(+)</text>
        <dbReference type="Rhea" id="RHEA:17989"/>
        <dbReference type="Rhea" id="RHEA-COMP:9863"/>
        <dbReference type="Rhea" id="RHEA-COMP:11604"/>
        <dbReference type="ChEBI" id="CHEBI:15378"/>
        <dbReference type="ChEBI" id="CHEBI:29999"/>
        <dbReference type="ChEBI" id="CHEBI:30616"/>
        <dbReference type="ChEBI" id="CHEBI:83421"/>
        <dbReference type="ChEBI" id="CHEBI:456216"/>
        <dbReference type="EC" id="2.7.11.1"/>
    </reaction>
</comment>
<evidence type="ECO:0000256" key="11">
    <source>
        <dbReference type="SAM" id="MobiDB-lite"/>
    </source>
</evidence>
<evidence type="ECO:0000256" key="6">
    <source>
        <dbReference type="ARBA" id="ARBA00022777"/>
    </source>
</evidence>
<evidence type="ECO:0000256" key="8">
    <source>
        <dbReference type="ARBA" id="ARBA00047899"/>
    </source>
</evidence>
<keyword evidence="10" id="KW-0175">Coiled coil</keyword>